<dbReference type="InterPro" id="IPR013783">
    <property type="entry name" value="Ig-like_fold"/>
</dbReference>
<feature type="region of interest" description="Disordered" evidence="2">
    <location>
        <begin position="102"/>
        <end position="128"/>
    </location>
</feature>
<reference evidence="5 6" key="1">
    <citation type="submission" date="2021-09" db="EMBL/GenBank/DDBJ databases">
        <title>Aeromonas schubertii isolated from Asian sea bass.</title>
        <authorList>
            <person name="Pinpimai K."/>
        </authorList>
    </citation>
    <scope>NUCLEOTIDE SEQUENCE [LARGE SCALE GENOMIC DNA]</scope>
    <source>
        <strain evidence="5 6">CHULA2021a</strain>
    </source>
</reference>
<protein>
    <submittedName>
        <fullName evidence="5">OmcA/MtrC family decaheme c-type cytochrome</fullName>
    </submittedName>
</protein>
<dbReference type="PANTHER" id="PTHR35038">
    <property type="entry name" value="DISSIMILATORY SULFITE REDUCTASE SIRA"/>
    <property type="match status" value="1"/>
</dbReference>
<evidence type="ECO:0000256" key="3">
    <source>
        <dbReference type="SAM" id="SignalP"/>
    </source>
</evidence>
<proteinExistence type="predicted"/>
<feature type="chain" id="PRO_5047331136" evidence="3">
    <location>
        <begin position="19"/>
        <end position="732"/>
    </location>
</feature>
<feature type="domain" description="Outer membrane cytochrome MtrC/MtrF-like" evidence="4">
    <location>
        <begin position="194"/>
        <end position="356"/>
    </location>
</feature>
<dbReference type="InterPro" id="IPR054337">
    <property type="entry name" value="Mtrc-MtrF-like_dom_II/IV"/>
</dbReference>
<evidence type="ECO:0000256" key="1">
    <source>
        <dbReference type="ARBA" id="ARBA00022729"/>
    </source>
</evidence>
<evidence type="ECO:0000256" key="2">
    <source>
        <dbReference type="SAM" id="MobiDB-lite"/>
    </source>
</evidence>
<dbReference type="RefSeq" id="WP_224163505.1">
    <property type="nucleotide sequence ID" value="NZ_JAIRBT010000029.1"/>
</dbReference>
<dbReference type="InterPro" id="IPR020014">
    <property type="entry name" value="Decahaem_cyt-c_OmcA/MtrC"/>
</dbReference>
<organism evidence="5 6">
    <name type="scientific">Aeromonas schubertii</name>
    <dbReference type="NCBI Taxonomy" id="652"/>
    <lineage>
        <taxon>Bacteria</taxon>
        <taxon>Pseudomonadati</taxon>
        <taxon>Pseudomonadota</taxon>
        <taxon>Gammaproteobacteria</taxon>
        <taxon>Aeromonadales</taxon>
        <taxon>Aeromonadaceae</taxon>
        <taxon>Aeromonas</taxon>
    </lineage>
</organism>
<sequence length="732" mass="78952">MRLWNAVMATLLVMGVVACGGGGDSDKNTPPPTGKPGVTISSPRYDAQSRSLTVEFTVMDSQGRPITGLTPSFTLAQLIEEEQGRAGTISRWQSLLNRSRNRPADSASSIPSVIQPTTNPAANGTLTDHGDGRYSYLIKQVPYGTDTDPVNGQPLQFVTSRTTRLGIQLAATDSSDISNPTYDWVPDGGPLSSRTMVETKTCNNCHDKLALHGGGRVEVSFCVTCHNQGNTGYGRSFVNKVEQNELSLDFRVMLHKIHRGKDLPQVEATDGGQYMVYGFRDRKHLYAANDGGTLSGVHFPQDLRNCSTCHDDSNSKTPEANHWFSVPSTQTCGSCHEDHSANHFSSTEFYCANCHGPNPTLRQASVKVMHEGRLASLQAGRDTLQMTMESARYQAPNVLVEVRLRRDGVGVNSLGELLPYLNTGKAYVLVNWDNGQGDAISYSENRIDMASGCVAQGDGLFLCQKSMTQVPADNAVLVVANAEMALCADRKALENGKPASLAQCSSLVDRSGNPEDADLHTIAANVAHGAFDLGGSPVSYQEPVGVNRANCNSCHKDLTVHERNHNAKDFVQCTSCHNATRAAFYAGFPADLKYHVHSFHAMGSHRDGESRFPGVINNCENCHTQAQYNLPNQQNPRPSLATTTADNKNPKYFSPTLVVCASCHLKSPLGLVNPTTPASGDEWASHMRSNGAVFGADSAAAASGTEQCASCHAVGQEQGVDKVHKVYDYRAN</sequence>
<feature type="signal peptide" evidence="3">
    <location>
        <begin position="1"/>
        <end position="18"/>
    </location>
</feature>
<dbReference type="Gene3D" id="3.90.10.10">
    <property type="entry name" value="Cytochrome C3"/>
    <property type="match status" value="1"/>
</dbReference>
<keyword evidence="6" id="KW-1185">Reference proteome</keyword>
<dbReference type="SUPFAM" id="SSF48695">
    <property type="entry name" value="Multiheme cytochromes"/>
    <property type="match status" value="1"/>
</dbReference>
<evidence type="ECO:0000313" key="5">
    <source>
        <dbReference type="EMBL" id="MBZ6067892.1"/>
    </source>
</evidence>
<dbReference type="Gene3D" id="2.60.40.10">
    <property type="entry name" value="Immunoglobulins"/>
    <property type="match status" value="1"/>
</dbReference>
<feature type="region of interest" description="Disordered" evidence="2">
    <location>
        <begin position="22"/>
        <end position="46"/>
    </location>
</feature>
<gene>
    <name evidence="5" type="ORF">LA374_17000</name>
</gene>
<evidence type="ECO:0000259" key="4">
    <source>
        <dbReference type="Pfam" id="PF22113"/>
    </source>
</evidence>
<accession>A0ABS7VEU8</accession>
<dbReference type="Proteomes" id="UP000774958">
    <property type="component" value="Unassembled WGS sequence"/>
</dbReference>
<dbReference type="Pfam" id="PF22113">
    <property type="entry name" value="Mtrc-MtrF_II-IV_dom"/>
    <property type="match status" value="2"/>
</dbReference>
<dbReference type="InterPro" id="IPR051829">
    <property type="entry name" value="Multiheme_Cytochr_ET"/>
</dbReference>
<dbReference type="InterPro" id="IPR036280">
    <property type="entry name" value="Multihaem_cyt_sf"/>
</dbReference>
<dbReference type="PROSITE" id="PS51257">
    <property type="entry name" value="PROKAR_LIPOPROTEIN"/>
    <property type="match status" value="1"/>
</dbReference>
<feature type="domain" description="Outer membrane cytochrome MtrC/MtrF-like" evidence="4">
    <location>
        <begin position="546"/>
        <end position="725"/>
    </location>
</feature>
<comment type="caution">
    <text evidence="5">The sequence shown here is derived from an EMBL/GenBank/DDBJ whole genome shotgun (WGS) entry which is preliminary data.</text>
</comment>
<dbReference type="EMBL" id="JAIRBT010000029">
    <property type="protein sequence ID" value="MBZ6067892.1"/>
    <property type="molecule type" value="Genomic_DNA"/>
</dbReference>
<keyword evidence="1 3" id="KW-0732">Signal</keyword>
<feature type="compositionally biased region" description="Polar residues" evidence="2">
    <location>
        <begin position="106"/>
        <end position="126"/>
    </location>
</feature>
<name>A0ABS7VEU8_9GAMM</name>
<evidence type="ECO:0000313" key="6">
    <source>
        <dbReference type="Proteomes" id="UP000774958"/>
    </source>
</evidence>
<dbReference type="NCBIfam" id="TIGR03507">
    <property type="entry name" value="decahem_SO1788"/>
    <property type="match status" value="1"/>
</dbReference>
<dbReference type="PANTHER" id="PTHR35038:SF6">
    <property type="entry name" value="SURFACE LOCALIZED DECAHEME CYTOCHROME C LIPOPROTEIN"/>
    <property type="match status" value="1"/>
</dbReference>